<comment type="subcellular location">
    <subcellularLocation>
        <location evidence="1">Cell outer membrane</location>
        <topology evidence="1">Multi-pass membrane protein</topology>
    </subcellularLocation>
</comment>
<protein>
    <recommendedName>
        <fullName evidence="12">OmpA-like domain-containing protein</fullName>
    </recommendedName>
</protein>
<keyword evidence="3" id="KW-0813">Transport</keyword>
<keyword evidence="4" id="KW-1134">Transmembrane beta strand</keyword>
<evidence type="ECO:0000256" key="7">
    <source>
        <dbReference type="ARBA" id="ARBA00023114"/>
    </source>
</evidence>
<dbReference type="EMBL" id="LHPJ01000019">
    <property type="protein sequence ID" value="KOO02217.1"/>
    <property type="molecule type" value="Genomic_DNA"/>
</dbReference>
<evidence type="ECO:0000259" key="12">
    <source>
        <dbReference type="PROSITE" id="PS51123"/>
    </source>
</evidence>
<name>A0A0M0HK85_VIBNE</name>
<dbReference type="OrthoDB" id="9782229at2"/>
<dbReference type="InterPro" id="IPR006665">
    <property type="entry name" value="OmpA-like"/>
</dbReference>
<keyword evidence="8 10" id="KW-0472">Membrane</keyword>
<dbReference type="InterPro" id="IPR036737">
    <property type="entry name" value="OmpA-like_sf"/>
</dbReference>
<dbReference type="GO" id="GO:0009279">
    <property type="term" value="C:cell outer membrane"/>
    <property type="evidence" value="ECO:0007669"/>
    <property type="project" value="UniProtKB-SubCell"/>
</dbReference>
<evidence type="ECO:0000256" key="11">
    <source>
        <dbReference type="SAM" id="SignalP"/>
    </source>
</evidence>
<dbReference type="Gene3D" id="2.40.160.20">
    <property type="match status" value="1"/>
</dbReference>
<evidence type="ECO:0000256" key="6">
    <source>
        <dbReference type="ARBA" id="ARBA00023065"/>
    </source>
</evidence>
<keyword evidence="6" id="KW-0406">Ion transport</keyword>
<organism evidence="13 14">
    <name type="scientific">Vibrio nereis</name>
    <dbReference type="NCBI Taxonomy" id="693"/>
    <lineage>
        <taxon>Bacteria</taxon>
        <taxon>Pseudomonadati</taxon>
        <taxon>Pseudomonadota</taxon>
        <taxon>Gammaproteobacteria</taxon>
        <taxon>Vibrionales</taxon>
        <taxon>Vibrionaceae</taxon>
        <taxon>Vibrio</taxon>
    </lineage>
</organism>
<keyword evidence="11" id="KW-0732">Signal</keyword>
<keyword evidence="7" id="KW-0626">Porin</keyword>
<dbReference type="InterPro" id="IPR000498">
    <property type="entry name" value="OmpA-like_TM_dom"/>
</dbReference>
<dbReference type="Gene3D" id="3.30.1330.60">
    <property type="entry name" value="OmpA-like domain"/>
    <property type="match status" value="1"/>
</dbReference>
<dbReference type="InterPro" id="IPR050330">
    <property type="entry name" value="Bact_OuterMem_StrucFunc"/>
</dbReference>
<dbReference type="STRING" id="693.AKJ17_16600"/>
<keyword evidence="5" id="KW-0812">Transmembrane</keyword>
<dbReference type="PATRIC" id="fig|693.5.peg.3379"/>
<dbReference type="Pfam" id="PF01389">
    <property type="entry name" value="OmpA_membrane"/>
    <property type="match status" value="1"/>
</dbReference>
<dbReference type="Pfam" id="PF00691">
    <property type="entry name" value="OmpA"/>
    <property type="match status" value="1"/>
</dbReference>
<keyword evidence="14" id="KW-1185">Reference proteome</keyword>
<evidence type="ECO:0000256" key="10">
    <source>
        <dbReference type="PROSITE-ProRule" id="PRU00473"/>
    </source>
</evidence>
<dbReference type="PRINTS" id="PR01021">
    <property type="entry name" value="OMPADOMAIN"/>
</dbReference>
<feature type="signal peptide" evidence="11">
    <location>
        <begin position="1"/>
        <end position="21"/>
    </location>
</feature>
<evidence type="ECO:0000313" key="14">
    <source>
        <dbReference type="Proteomes" id="UP000037515"/>
    </source>
</evidence>
<dbReference type="PANTHER" id="PTHR30329:SF21">
    <property type="entry name" value="LIPOPROTEIN YIAD-RELATED"/>
    <property type="match status" value="1"/>
</dbReference>
<dbReference type="SUPFAM" id="SSF56925">
    <property type="entry name" value="OMPA-like"/>
    <property type="match status" value="1"/>
</dbReference>
<dbReference type="PROSITE" id="PS51123">
    <property type="entry name" value="OMPA_2"/>
    <property type="match status" value="1"/>
</dbReference>
<comment type="caution">
    <text evidence="13">The sequence shown here is derived from an EMBL/GenBank/DDBJ whole genome shotgun (WGS) entry which is preliminary data.</text>
</comment>
<dbReference type="PRINTS" id="PR01023">
    <property type="entry name" value="NAFLGMOTY"/>
</dbReference>
<dbReference type="GO" id="GO:0006811">
    <property type="term" value="P:monoatomic ion transport"/>
    <property type="evidence" value="ECO:0007669"/>
    <property type="project" value="UniProtKB-KW"/>
</dbReference>
<dbReference type="GO" id="GO:0046930">
    <property type="term" value="C:pore complex"/>
    <property type="evidence" value="ECO:0007669"/>
    <property type="project" value="UniProtKB-KW"/>
</dbReference>
<evidence type="ECO:0000256" key="3">
    <source>
        <dbReference type="ARBA" id="ARBA00022448"/>
    </source>
</evidence>
<gene>
    <name evidence="13" type="ORF">AKJ17_16600</name>
</gene>
<feature type="chain" id="PRO_5005599997" description="OmpA-like domain-containing protein" evidence="11">
    <location>
        <begin position="22"/>
        <end position="325"/>
    </location>
</feature>
<proteinExistence type="inferred from homology"/>
<evidence type="ECO:0000256" key="1">
    <source>
        <dbReference type="ARBA" id="ARBA00004571"/>
    </source>
</evidence>
<dbReference type="PANTHER" id="PTHR30329">
    <property type="entry name" value="STATOR ELEMENT OF FLAGELLAR MOTOR COMPLEX"/>
    <property type="match status" value="1"/>
</dbReference>
<evidence type="ECO:0000313" key="13">
    <source>
        <dbReference type="EMBL" id="KOO02217.1"/>
    </source>
</evidence>
<dbReference type="InterPro" id="IPR011250">
    <property type="entry name" value="OMP/PagP_B-barrel"/>
</dbReference>
<dbReference type="CDD" id="cd07185">
    <property type="entry name" value="OmpA_C-like"/>
    <property type="match status" value="1"/>
</dbReference>
<evidence type="ECO:0000256" key="2">
    <source>
        <dbReference type="ARBA" id="ARBA00005710"/>
    </source>
</evidence>
<dbReference type="RefSeq" id="WP_053396937.1">
    <property type="nucleotide sequence ID" value="NZ_LHPJ01000019.1"/>
</dbReference>
<dbReference type="AlphaFoldDB" id="A0A0M0HK85"/>
<evidence type="ECO:0000256" key="8">
    <source>
        <dbReference type="ARBA" id="ARBA00023136"/>
    </source>
</evidence>
<sequence>MKKLAAVISASLVLASTPSLAEVYVGAKAGKSWLDDACTSSTACDDDSSTVGAFVGYEMWDFLSLEAGYDYLGRFTGAGLNDEKVQAYTLAPKLSLPVTDAISLYGKVGGAFVDHGSKDDYSYLGAAGVEFGTNQNVSVRLEYQTLTDVNNDLVRAEANSATLGVVYKFGSNEEAVAAPVVVEEMVEEVVEEVPVVEEPVIVTKTFATQRLGTESFEVNSSKLNEESRVQLGELVEFLNTYPQANVEVVGYTDTSGAASYNQALSEKRAESVASALVEQGIEASRISARGEGENNPIVSNETLEGRQQNRRVEIIVPEFEYQVQQ</sequence>
<keyword evidence="9" id="KW-0998">Cell outer membrane</keyword>
<dbReference type="GO" id="GO:0015288">
    <property type="term" value="F:porin activity"/>
    <property type="evidence" value="ECO:0007669"/>
    <property type="project" value="UniProtKB-KW"/>
</dbReference>
<reference evidence="14" key="1">
    <citation type="submission" date="2015-08" db="EMBL/GenBank/DDBJ databases">
        <title>Vibrio galatheae sp. nov., a novel member of the Vibrionaceae family isolated from the Solomon Islands.</title>
        <authorList>
            <person name="Giubergia S."/>
            <person name="Machado H."/>
            <person name="Mateiu R.V."/>
            <person name="Gram L."/>
        </authorList>
    </citation>
    <scope>NUCLEOTIDE SEQUENCE [LARGE SCALE GENOMIC DNA]</scope>
    <source>
        <strain evidence="14">DSM 19584</strain>
    </source>
</reference>
<dbReference type="InterPro" id="IPR006664">
    <property type="entry name" value="OMP_bac"/>
</dbReference>
<feature type="domain" description="OmpA-like" evidence="12">
    <location>
        <begin position="202"/>
        <end position="320"/>
    </location>
</feature>
<accession>A0A0M0HK85</accession>
<evidence type="ECO:0000256" key="9">
    <source>
        <dbReference type="ARBA" id="ARBA00023237"/>
    </source>
</evidence>
<comment type="similarity">
    <text evidence="2">Belongs to the outer membrane OOP (TC 1.B.6) superfamily. OmpA family.</text>
</comment>
<evidence type="ECO:0000256" key="5">
    <source>
        <dbReference type="ARBA" id="ARBA00022692"/>
    </source>
</evidence>
<dbReference type="SUPFAM" id="SSF103088">
    <property type="entry name" value="OmpA-like"/>
    <property type="match status" value="1"/>
</dbReference>
<dbReference type="Proteomes" id="UP000037515">
    <property type="component" value="Unassembled WGS sequence"/>
</dbReference>
<evidence type="ECO:0000256" key="4">
    <source>
        <dbReference type="ARBA" id="ARBA00022452"/>
    </source>
</evidence>